<accession>W0V291</accession>
<evidence type="ECO:0000313" key="2">
    <source>
        <dbReference type="Proteomes" id="UP000027604"/>
    </source>
</evidence>
<proteinExistence type="predicted"/>
<reference evidence="1 2" key="1">
    <citation type="journal article" date="2015" name="Genome Announc.">
        <title>Genome Sequence of Mushroom Soft-Rot Pathogen Janthinobacterium agaricidamnosum.</title>
        <authorList>
            <person name="Graupner K."/>
            <person name="Lackner G."/>
            <person name="Hertweck C."/>
        </authorList>
    </citation>
    <scope>NUCLEOTIDE SEQUENCE [LARGE SCALE GENOMIC DNA]</scope>
    <source>
        <strain evidence="2">NBRC 102515 / DSM 9628</strain>
    </source>
</reference>
<dbReference type="EMBL" id="HG322949">
    <property type="protein sequence ID" value="CDG81397.1"/>
    <property type="molecule type" value="Genomic_DNA"/>
</dbReference>
<dbReference type="AlphaFoldDB" id="W0V291"/>
<sequence>MAPLAWLRLELQQPLLAPQPALPPQVWPLAWLPLLPLAWLQAWLPLSLLAWPLPWLQV</sequence>
<organism evidence="1 2">
    <name type="scientific">Janthinobacterium agaricidamnosum NBRC 102515 = DSM 9628</name>
    <dbReference type="NCBI Taxonomy" id="1349767"/>
    <lineage>
        <taxon>Bacteria</taxon>
        <taxon>Pseudomonadati</taxon>
        <taxon>Pseudomonadota</taxon>
        <taxon>Betaproteobacteria</taxon>
        <taxon>Burkholderiales</taxon>
        <taxon>Oxalobacteraceae</taxon>
        <taxon>Janthinobacterium</taxon>
    </lineage>
</organism>
<keyword evidence="2" id="KW-1185">Reference proteome</keyword>
<name>W0V291_9BURK</name>
<protein>
    <submittedName>
        <fullName evidence="1">Uncharacterized protein</fullName>
    </submittedName>
</protein>
<dbReference type="KEGG" id="jag:GJA_738"/>
<gene>
    <name evidence="1" type="ORF">GJA_738</name>
</gene>
<evidence type="ECO:0000313" key="1">
    <source>
        <dbReference type="EMBL" id="CDG81397.1"/>
    </source>
</evidence>
<dbReference type="Proteomes" id="UP000027604">
    <property type="component" value="Chromosome I"/>
</dbReference>
<dbReference type="HOGENOM" id="CLU_2973367_0_0_4"/>